<keyword evidence="5 6" id="KW-0456">Lyase</keyword>
<comment type="similarity">
    <text evidence="6">Belongs to the NnrD/CARKD family.</text>
</comment>
<dbReference type="Proteomes" id="UP001240236">
    <property type="component" value="Unassembled WGS sequence"/>
</dbReference>
<organism evidence="8 9">
    <name type="scientific">Catenuloplanes indicus</name>
    <dbReference type="NCBI Taxonomy" id="137267"/>
    <lineage>
        <taxon>Bacteria</taxon>
        <taxon>Bacillati</taxon>
        <taxon>Actinomycetota</taxon>
        <taxon>Actinomycetes</taxon>
        <taxon>Micromonosporales</taxon>
        <taxon>Micromonosporaceae</taxon>
        <taxon>Catenuloplanes</taxon>
    </lineage>
</organism>
<comment type="cofactor">
    <cofactor evidence="6">
        <name>Mg(2+)</name>
        <dbReference type="ChEBI" id="CHEBI:18420"/>
    </cofactor>
</comment>
<evidence type="ECO:0000256" key="6">
    <source>
        <dbReference type="HAMAP-Rule" id="MF_01965"/>
    </source>
</evidence>
<feature type="binding site" evidence="6">
    <location>
        <position position="235"/>
    </location>
    <ligand>
        <name>AMP</name>
        <dbReference type="ChEBI" id="CHEBI:456215"/>
    </ligand>
</feature>
<accession>A0AAE3VX65</accession>
<feature type="binding site" evidence="6">
    <location>
        <position position="117"/>
    </location>
    <ligand>
        <name>(6S)-NADPHX</name>
        <dbReference type="ChEBI" id="CHEBI:64076"/>
    </ligand>
</feature>
<comment type="caution">
    <text evidence="6">Lacks conserved residue(s) required for the propagation of feature annotation.</text>
</comment>
<keyword evidence="3 6" id="KW-0521">NADP</keyword>
<protein>
    <recommendedName>
        <fullName evidence="6">ADP-dependent (S)-NAD(P)H-hydrate dehydratase</fullName>
        <ecNumber evidence="6">4.2.1.136</ecNumber>
    </recommendedName>
    <alternativeName>
        <fullName evidence="6">ADP-dependent NAD(P)HX dehydratase</fullName>
    </alternativeName>
</protein>
<dbReference type="GO" id="GO:0110051">
    <property type="term" value="P:metabolite repair"/>
    <property type="evidence" value="ECO:0007669"/>
    <property type="project" value="TreeGrafter"/>
</dbReference>
<dbReference type="EC" id="4.2.1.136" evidence="6"/>
<feature type="binding site" evidence="6">
    <location>
        <position position="46"/>
    </location>
    <ligand>
        <name>(6S)-NADPHX</name>
        <dbReference type="ChEBI" id="CHEBI:64076"/>
    </ligand>
</feature>
<sequence>MPNRSEPADVITPRVLRDWQLPIPVGGKDARGTVLVVGGSRFTPGAVLLAGVAALRAGAGVLQLAVAESTAAALSISVPEALVVGLTETSGGSVEGRCGERLGALASEARVIAVGPGLDDVDETMGLLRGLLDAAGPETVFVLDAYALGALSQEPDLIRASGRTAVLTPNLTEARILLGRDVGEDLDDTAAELAGTYGAVVSMYGHIASRPAADGTVRRWREESADAGLGTSGSGDVRTGIVAGLLSRGAEPDQAACWAAWAHATAGQRLVPAHGRIGFLARELLDEIGPALAMLQ</sequence>
<dbReference type="InterPro" id="IPR029056">
    <property type="entry name" value="Ribokinase-like"/>
</dbReference>
<dbReference type="GO" id="GO:0016301">
    <property type="term" value="F:kinase activity"/>
    <property type="evidence" value="ECO:0007669"/>
    <property type="project" value="UniProtKB-KW"/>
</dbReference>
<comment type="function">
    <text evidence="6">Catalyzes the dehydration of the S-form of NAD(P)HX at the expense of ADP, which is converted to AMP. Together with NAD(P)HX epimerase, which catalyzes the epimerization of the S- and R-forms, the enzyme allows the repair of both epimers of NAD(P)HX, a damaged form of NAD(P)H that is a result of enzymatic or heat-dependent hydration.</text>
</comment>
<dbReference type="PANTHER" id="PTHR12592">
    <property type="entry name" value="ATP-DEPENDENT (S)-NAD(P)H-HYDRATE DEHYDRATASE FAMILY MEMBER"/>
    <property type="match status" value="1"/>
</dbReference>
<dbReference type="GO" id="GO:0052856">
    <property type="term" value="F:NAD(P)HX epimerase activity"/>
    <property type="evidence" value="ECO:0007669"/>
    <property type="project" value="TreeGrafter"/>
</dbReference>
<gene>
    <name evidence="6" type="primary">nnrD</name>
    <name evidence="8" type="ORF">J2S42_002150</name>
</gene>
<evidence type="ECO:0000256" key="5">
    <source>
        <dbReference type="ARBA" id="ARBA00023239"/>
    </source>
</evidence>
<reference evidence="8 9" key="1">
    <citation type="submission" date="2023-07" db="EMBL/GenBank/DDBJ databases">
        <title>Sequencing the genomes of 1000 actinobacteria strains.</title>
        <authorList>
            <person name="Klenk H.-P."/>
        </authorList>
    </citation>
    <scope>NUCLEOTIDE SEQUENCE [LARGE SCALE GENOMIC DNA]</scope>
    <source>
        <strain evidence="8 9">DSM 44709</strain>
    </source>
</reference>
<keyword evidence="4 6" id="KW-0520">NAD</keyword>
<keyword evidence="8" id="KW-0808">Transferase</keyword>
<evidence type="ECO:0000256" key="1">
    <source>
        <dbReference type="ARBA" id="ARBA00022741"/>
    </source>
</evidence>
<name>A0AAE3VX65_9ACTN</name>
<dbReference type="HAMAP" id="MF_01965">
    <property type="entry name" value="NADHX_dehydratase"/>
    <property type="match status" value="1"/>
</dbReference>
<dbReference type="GO" id="GO:0052855">
    <property type="term" value="F:ADP-dependent NAD(P)H-hydrate dehydratase activity"/>
    <property type="evidence" value="ECO:0007669"/>
    <property type="project" value="UniProtKB-UniRule"/>
</dbReference>
<comment type="caution">
    <text evidence="8">The sequence shown here is derived from an EMBL/GenBank/DDBJ whole genome shotgun (WGS) entry which is preliminary data.</text>
</comment>
<comment type="subunit">
    <text evidence="6">Homotetramer.</text>
</comment>
<keyword evidence="1 6" id="KW-0547">Nucleotide-binding</keyword>
<evidence type="ECO:0000313" key="9">
    <source>
        <dbReference type="Proteomes" id="UP001240236"/>
    </source>
</evidence>
<dbReference type="CDD" id="cd01171">
    <property type="entry name" value="YXKO-related"/>
    <property type="match status" value="1"/>
</dbReference>
<evidence type="ECO:0000256" key="3">
    <source>
        <dbReference type="ARBA" id="ARBA00022857"/>
    </source>
</evidence>
<comment type="catalytic activity">
    <reaction evidence="6">
        <text>(6S)-NADPHX + ADP = AMP + phosphate + NADPH + H(+)</text>
        <dbReference type="Rhea" id="RHEA:32235"/>
        <dbReference type="ChEBI" id="CHEBI:15378"/>
        <dbReference type="ChEBI" id="CHEBI:43474"/>
        <dbReference type="ChEBI" id="CHEBI:57783"/>
        <dbReference type="ChEBI" id="CHEBI:64076"/>
        <dbReference type="ChEBI" id="CHEBI:456215"/>
        <dbReference type="ChEBI" id="CHEBI:456216"/>
        <dbReference type="EC" id="4.2.1.136"/>
    </reaction>
</comment>
<dbReference type="PROSITE" id="PS51383">
    <property type="entry name" value="YJEF_C_3"/>
    <property type="match status" value="1"/>
</dbReference>
<dbReference type="Pfam" id="PF01256">
    <property type="entry name" value="Carb_kinase"/>
    <property type="match status" value="1"/>
</dbReference>
<dbReference type="GO" id="GO:0046496">
    <property type="term" value="P:nicotinamide nucleotide metabolic process"/>
    <property type="evidence" value="ECO:0007669"/>
    <property type="project" value="UniProtKB-UniRule"/>
</dbReference>
<comment type="catalytic activity">
    <reaction evidence="6">
        <text>(6S)-NADHX + ADP = AMP + phosphate + NADH + H(+)</text>
        <dbReference type="Rhea" id="RHEA:32223"/>
        <dbReference type="ChEBI" id="CHEBI:15378"/>
        <dbReference type="ChEBI" id="CHEBI:43474"/>
        <dbReference type="ChEBI" id="CHEBI:57945"/>
        <dbReference type="ChEBI" id="CHEBI:64074"/>
        <dbReference type="ChEBI" id="CHEBI:456215"/>
        <dbReference type="ChEBI" id="CHEBI:456216"/>
        <dbReference type="EC" id="4.2.1.136"/>
    </reaction>
</comment>
<dbReference type="NCBIfam" id="TIGR00196">
    <property type="entry name" value="yjeF_cterm"/>
    <property type="match status" value="1"/>
</dbReference>
<evidence type="ECO:0000256" key="4">
    <source>
        <dbReference type="ARBA" id="ARBA00023027"/>
    </source>
</evidence>
<dbReference type="AlphaFoldDB" id="A0AAE3VX65"/>
<dbReference type="Gene3D" id="3.40.1190.20">
    <property type="match status" value="1"/>
</dbReference>
<proteinExistence type="inferred from homology"/>
<dbReference type="SUPFAM" id="SSF53613">
    <property type="entry name" value="Ribokinase-like"/>
    <property type="match status" value="1"/>
</dbReference>
<keyword evidence="9" id="KW-1185">Reference proteome</keyword>
<dbReference type="RefSeq" id="WP_307238081.1">
    <property type="nucleotide sequence ID" value="NZ_JAUSUZ010000001.1"/>
</dbReference>
<evidence type="ECO:0000313" key="8">
    <source>
        <dbReference type="EMBL" id="MDQ0365481.1"/>
    </source>
</evidence>
<keyword evidence="2 6" id="KW-0067">ATP-binding</keyword>
<evidence type="ECO:0000256" key="2">
    <source>
        <dbReference type="ARBA" id="ARBA00022840"/>
    </source>
</evidence>
<keyword evidence="8" id="KW-0418">Kinase</keyword>
<evidence type="ECO:0000259" key="7">
    <source>
        <dbReference type="PROSITE" id="PS51383"/>
    </source>
</evidence>
<dbReference type="InterPro" id="IPR000631">
    <property type="entry name" value="CARKD"/>
</dbReference>
<dbReference type="EMBL" id="JAUSUZ010000001">
    <property type="protein sequence ID" value="MDQ0365481.1"/>
    <property type="molecule type" value="Genomic_DNA"/>
</dbReference>
<dbReference type="GO" id="GO:0005524">
    <property type="term" value="F:ATP binding"/>
    <property type="evidence" value="ECO:0007669"/>
    <property type="project" value="UniProtKB-KW"/>
</dbReference>
<feature type="binding site" evidence="6">
    <location>
        <position position="236"/>
    </location>
    <ligand>
        <name>(6S)-NADPHX</name>
        <dbReference type="ChEBI" id="CHEBI:64076"/>
    </ligand>
</feature>
<dbReference type="PANTHER" id="PTHR12592:SF0">
    <property type="entry name" value="ATP-DEPENDENT (S)-NAD(P)H-HYDRATE DEHYDRATASE"/>
    <property type="match status" value="1"/>
</dbReference>
<feature type="domain" description="YjeF C-terminal" evidence="7">
    <location>
        <begin position="11"/>
        <end position="295"/>
    </location>
</feature>